<comment type="function">
    <text evidence="1">Extremely potent competitive inhibitor of cAMP-dependent protein kinase activity, this protein interacts with the catalytic subunit of the enzyme after the cAMP-induced dissociation of its regulatory chains.</text>
</comment>
<sequence>MVKQRQRKITLSFSMTNRWTRKKDRKQRLEYRKALKKMLTSGRSGSVHPEEIGNGPDTKDPGTSEDGSKTYTRDACTPGVYENDNGMKEFLSTERTGRRNALTEYLRRQAETEELSSVSDRFDKLSVETGQSNSNRQDPNSPSTSKQQG</sequence>
<dbReference type="EMBL" id="CAXAJV020001299">
    <property type="protein sequence ID" value="CAL7948744.1"/>
    <property type="molecule type" value="Genomic_DNA"/>
</dbReference>
<evidence type="ECO:0000256" key="4">
    <source>
        <dbReference type="SAM" id="MobiDB-lite"/>
    </source>
</evidence>
<feature type="compositionally biased region" description="Polar residues" evidence="4">
    <location>
        <begin position="128"/>
        <end position="149"/>
    </location>
</feature>
<organism evidence="5 6">
    <name type="scientific">Xylocopa violacea</name>
    <name type="common">Violet carpenter bee</name>
    <name type="synonym">Apis violacea</name>
    <dbReference type="NCBI Taxonomy" id="135666"/>
    <lineage>
        <taxon>Eukaryota</taxon>
        <taxon>Metazoa</taxon>
        <taxon>Ecdysozoa</taxon>
        <taxon>Arthropoda</taxon>
        <taxon>Hexapoda</taxon>
        <taxon>Insecta</taxon>
        <taxon>Pterygota</taxon>
        <taxon>Neoptera</taxon>
        <taxon>Endopterygota</taxon>
        <taxon>Hymenoptera</taxon>
        <taxon>Apocrita</taxon>
        <taxon>Aculeata</taxon>
        <taxon>Apoidea</taxon>
        <taxon>Anthophila</taxon>
        <taxon>Apidae</taxon>
        <taxon>Xylocopa</taxon>
        <taxon>Xylocopa</taxon>
    </lineage>
</organism>
<evidence type="ECO:0000256" key="3">
    <source>
        <dbReference type="ARBA" id="ARBA00023013"/>
    </source>
</evidence>
<accession>A0ABP1P686</accession>
<feature type="compositionally biased region" description="Basic and acidic residues" evidence="4">
    <location>
        <begin position="85"/>
        <end position="97"/>
    </location>
</feature>
<protein>
    <submittedName>
        <fullName evidence="5">Uncharacterized protein</fullName>
    </submittedName>
</protein>
<keyword evidence="3" id="KW-0649">Protein kinase inhibitor</keyword>
<name>A0ABP1P686_XYLVO</name>
<evidence type="ECO:0000256" key="1">
    <source>
        <dbReference type="ARBA" id="ARBA00002844"/>
    </source>
</evidence>
<evidence type="ECO:0000256" key="2">
    <source>
        <dbReference type="ARBA" id="ARBA00006393"/>
    </source>
</evidence>
<comment type="similarity">
    <text evidence="2">Belongs to the PKI family.</text>
</comment>
<feature type="region of interest" description="Disordered" evidence="4">
    <location>
        <begin position="37"/>
        <end position="149"/>
    </location>
</feature>
<keyword evidence="6" id="KW-1185">Reference proteome</keyword>
<feature type="compositionally biased region" description="Basic and acidic residues" evidence="4">
    <location>
        <begin position="57"/>
        <end position="72"/>
    </location>
</feature>
<comment type="caution">
    <text evidence="5">The sequence shown here is derived from an EMBL/GenBank/DDBJ whole genome shotgun (WGS) entry which is preliminary data.</text>
</comment>
<dbReference type="Pfam" id="PF02827">
    <property type="entry name" value="PKI"/>
    <property type="match status" value="1"/>
</dbReference>
<evidence type="ECO:0000313" key="5">
    <source>
        <dbReference type="EMBL" id="CAL7948744.1"/>
    </source>
</evidence>
<gene>
    <name evidence="5" type="ORF">XYLVIOL_LOCUS9056</name>
</gene>
<proteinExistence type="inferred from homology"/>
<evidence type="ECO:0000313" key="6">
    <source>
        <dbReference type="Proteomes" id="UP001642520"/>
    </source>
</evidence>
<dbReference type="InterPro" id="IPR004171">
    <property type="entry name" value="cAMP_dep_PKI"/>
</dbReference>
<reference evidence="5 6" key="1">
    <citation type="submission" date="2024-08" db="EMBL/GenBank/DDBJ databases">
        <authorList>
            <person name="Will J Nash"/>
            <person name="Angela Man"/>
            <person name="Seanna McTaggart"/>
            <person name="Kendall Baker"/>
            <person name="Tom Barker"/>
            <person name="Leah Catchpole"/>
            <person name="Alex Durrant"/>
            <person name="Karim Gharbi"/>
            <person name="Naomi Irish"/>
            <person name="Gemy Kaithakottil"/>
            <person name="Debby Ku"/>
            <person name="Aaliyah Providence"/>
            <person name="Felix Shaw"/>
            <person name="David Swarbreck"/>
            <person name="Chris Watkins"/>
            <person name="Ann M. McCartney"/>
            <person name="Giulio Formenti"/>
            <person name="Alice Mouton"/>
            <person name="Noel Vella"/>
            <person name="Bjorn M von Reumont"/>
            <person name="Adriana Vella"/>
            <person name="Wilfried Haerty"/>
        </authorList>
    </citation>
    <scope>NUCLEOTIDE SEQUENCE [LARGE SCALE GENOMIC DNA]</scope>
</reference>
<dbReference type="Proteomes" id="UP001642520">
    <property type="component" value="Unassembled WGS sequence"/>
</dbReference>